<dbReference type="AlphaFoldDB" id="A0A9D4YLW4"/>
<evidence type="ECO:0000259" key="7">
    <source>
        <dbReference type="Pfam" id="PF03016"/>
    </source>
</evidence>
<dbReference type="Pfam" id="PF03016">
    <property type="entry name" value="Exostosin_GT47"/>
    <property type="match status" value="1"/>
</dbReference>
<proteinExistence type="inferred from homology"/>
<reference evidence="8 9" key="1">
    <citation type="journal article" date="2022" name="Nat. Genet.">
        <title>Improved pea reference genome and pan-genome highlight genomic features and evolutionary characteristics.</title>
        <authorList>
            <person name="Yang T."/>
            <person name="Liu R."/>
            <person name="Luo Y."/>
            <person name="Hu S."/>
            <person name="Wang D."/>
            <person name="Wang C."/>
            <person name="Pandey M.K."/>
            <person name="Ge S."/>
            <person name="Xu Q."/>
            <person name="Li N."/>
            <person name="Li G."/>
            <person name="Huang Y."/>
            <person name="Saxena R.K."/>
            <person name="Ji Y."/>
            <person name="Li M."/>
            <person name="Yan X."/>
            <person name="He Y."/>
            <person name="Liu Y."/>
            <person name="Wang X."/>
            <person name="Xiang C."/>
            <person name="Varshney R.K."/>
            <person name="Ding H."/>
            <person name="Gao S."/>
            <person name="Zong X."/>
        </authorList>
    </citation>
    <scope>NUCLEOTIDE SEQUENCE [LARGE SCALE GENOMIC DNA]</scope>
    <source>
        <strain evidence="8 9">cv. Zhongwan 6</strain>
    </source>
</reference>
<evidence type="ECO:0000256" key="4">
    <source>
        <dbReference type="ARBA" id="ARBA00022968"/>
    </source>
</evidence>
<gene>
    <name evidence="8" type="ORF">KIW84_011171</name>
</gene>
<dbReference type="InterPro" id="IPR040911">
    <property type="entry name" value="Exostosin_GT47"/>
</dbReference>
<name>A0A9D4YLW4_PEA</name>
<evidence type="ECO:0000313" key="8">
    <source>
        <dbReference type="EMBL" id="KAI5442001.1"/>
    </source>
</evidence>
<sequence>MGNSFLPFGLYHVRFKHLLIVVMFVAVIVLFQSYWKTFSILDVPRFIGNNVTFEKDQHGSDLDHEFDSDEGRIFGSDSYELDSYEKEIHSFTQKRMHGDDSTQKVREIDSKHSIQHWRTNINFAANGNGIQSTEVIEPQNVKPQLLKTSLSVLNNKSMTGSYIQTSKLAWPTSLTELDAQLIQSFNTTSSMKPAWSSRRDRELLSAKLEIENANVISNSPGLYAPVYRDVSKFSRSYELMERKLKVYIYREGEKPIFHQPKMRGIYASEGWFMRLMEGSKRFIVKDPKKAHLFYLPFSSQMLRANISNNKQMEQYLERYVNLIAGRYRFWNRTGGADHFLVACHDWASRITVQSMKNCIRSLCNANFAKGFQVGKDTTLPVTYIHSVMNPLRKIAGKPPSERIILAFFAGGMHGYLRPILLKHWENKEPDMKIFGQMARDAEGKRIYMEYMNSSRYCICARGYEVHTPRIVEAIFSECVPVIISDNYVPPFFEVLKWETFSVFVRESDVPSLRDILLSIPEKKYLALHLGVKKVQQHFLWHKIPVKFDLFHMILHSIWNNRLSQMRLK</sequence>
<protein>
    <recommendedName>
        <fullName evidence="7">Exostosin GT47 domain-containing protein</fullName>
    </recommendedName>
</protein>
<keyword evidence="4" id="KW-0735">Signal-anchor</keyword>
<keyword evidence="6" id="KW-1133">Transmembrane helix</keyword>
<dbReference type="Gramene" id="Psat1g046720.1">
    <property type="protein sequence ID" value="Psat1g046720.1.cds"/>
    <property type="gene ID" value="Psat1g046720"/>
</dbReference>
<dbReference type="Proteomes" id="UP001058974">
    <property type="component" value="Chromosome 1"/>
</dbReference>
<evidence type="ECO:0000256" key="2">
    <source>
        <dbReference type="ARBA" id="ARBA00010271"/>
    </source>
</evidence>
<dbReference type="GO" id="GO:0016757">
    <property type="term" value="F:glycosyltransferase activity"/>
    <property type="evidence" value="ECO:0007669"/>
    <property type="project" value="UniProtKB-KW"/>
</dbReference>
<comment type="similarity">
    <text evidence="2">Belongs to the glycosyltransferase 47 family.</text>
</comment>
<keyword evidence="3" id="KW-0808">Transferase</keyword>
<evidence type="ECO:0000256" key="5">
    <source>
        <dbReference type="ARBA" id="ARBA00023034"/>
    </source>
</evidence>
<evidence type="ECO:0000256" key="6">
    <source>
        <dbReference type="SAM" id="Phobius"/>
    </source>
</evidence>
<organism evidence="8 9">
    <name type="scientific">Pisum sativum</name>
    <name type="common">Garden pea</name>
    <name type="synonym">Lathyrus oleraceus</name>
    <dbReference type="NCBI Taxonomy" id="3888"/>
    <lineage>
        <taxon>Eukaryota</taxon>
        <taxon>Viridiplantae</taxon>
        <taxon>Streptophyta</taxon>
        <taxon>Embryophyta</taxon>
        <taxon>Tracheophyta</taxon>
        <taxon>Spermatophyta</taxon>
        <taxon>Magnoliopsida</taxon>
        <taxon>eudicotyledons</taxon>
        <taxon>Gunneridae</taxon>
        <taxon>Pentapetalae</taxon>
        <taxon>rosids</taxon>
        <taxon>fabids</taxon>
        <taxon>Fabales</taxon>
        <taxon>Fabaceae</taxon>
        <taxon>Papilionoideae</taxon>
        <taxon>50 kb inversion clade</taxon>
        <taxon>NPAAA clade</taxon>
        <taxon>Hologalegina</taxon>
        <taxon>IRL clade</taxon>
        <taxon>Fabeae</taxon>
        <taxon>Lathyrus</taxon>
    </lineage>
</organism>
<accession>A0A9D4YLW4</accession>
<dbReference type="PANTHER" id="PTHR11062:SF77">
    <property type="entry name" value="GLYCOSYLTRANSFERASE FAMILY EXOSTOSIN PROTEIN"/>
    <property type="match status" value="1"/>
</dbReference>
<evidence type="ECO:0000256" key="3">
    <source>
        <dbReference type="ARBA" id="ARBA00022676"/>
    </source>
</evidence>
<comment type="caution">
    <text evidence="8">The sequence shown here is derived from an EMBL/GenBank/DDBJ whole genome shotgun (WGS) entry which is preliminary data.</text>
</comment>
<feature type="transmembrane region" description="Helical" evidence="6">
    <location>
        <begin position="18"/>
        <end position="35"/>
    </location>
</feature>
<keyword evidence="6" id="KW-0812">Transmembrane</keyword>
<feature type="domain" description="Exostosin GT47" evidence="7">
    <location>
        <begin position="241"/>
        <end position="517"/>
    </location>
</feature>
<dbReference type="EMBL" id="JAMSHJ010000001">
    <property type="protein sequence ID" value="KAI5442001.1"/>
    <property type="molecule type" value="Genomic_DNA"/>
</dbReference>
<comment type="subcellular location">
    <subcellularLocation>
        <location evidence="1">Golgi apparatus membrane</location>
        <topology evidence="1">Single-pass type II membrane protein</topology>
    </subcellularLocation>
</comment>
<evidence type="ECO:0000313" key="9">
    <source>
        <dbReference type="Proteomes" id="UP001058974"/>
    </source>
</evidence>
<dbReference type="GO" id="GO:0000139">
    <property type="term" value="C:Golgi membrane"/>
    <property type="evidence" value="ECO:0007669"/>
    <property type="project" value="UniProtKB-SubCell"/>
</dbReference>
<keyword evidence="6" id="KW-0472">Membrane</keyword>
<dbReference type="OrthoDB" id="1924787at2759"/>
<evidence type="ECO:0000256" key="1">
    <source>
        <dbReference type="ARBA" id="ARBA00004323"/>
    </source>
</evidence>
<keyword evidence="3" id="KW-0328">Glycosyltransferase</keyword>
<keyword evidence="5" id="KW-0333">Golgi apparatus</keyword>
<dbReference type="InterPro" id="IPR004263">
    <property type="entry name" value="Exostosin"/>
</dbReference>
<dbReference type="Gramene" id="Psat01G0117100-T1">
    <property type="protein sequence ID" value="KAI5442001.1"/>
    <property type="gene ID" value="KIW84_011171"/>
</dbReference>
<keyword evidence="9" id="KW-1185">Reference proteome</keyword>
<dbReference type="PANTHER" id="PTHR11062">
    <property type="entry name" value="EXOSTOSIN HEPARAN SULFATE GLYCOSYLTRANSFERASE -RELATED"/>
    <property type="match status" value="1"/>
</dbReference>
<dbReference type="Gramene" id="PSAT_LOCUS6768_t1">
    <property type="protein sequence ID" value="CAL5186431.1"/>
    <property type="gene ID" value="PSAT_LOCUS6768"/>
</dbReference>